<dbReference type="OrthoDB" id="9451547at2759"/>
<proteinExistence type="predicted"/>
<feature type="region of interest" description="Disordered" evidence="2">
    <location>
        <begin position="1"/>
        <end position="44"/>
    </location>
</feature>
<evidence type="ECO:0000256" key="2">
    <source>
        <dbReference type="SAM" id="MobiDB-lite"/>
    </source>
</evidence>
<dbReference type="EMBL" id="JABAYA010000154">
    <property type="protein sequence ID" value="KAF7723364.1"/>
    <property type="molecule type" value="Genomic_DNA"/>
</dbReference>
<dbReference type="Proteomes" id="UP000605846">
    <property type="component" value="Unassembled WGS sequence"/>
</dbReference>
<comment type="caution">
    <text evidence="3">The sequence shown here is derived from an EMBL/GenBank/DDBJ whole genome shotgun (WGS) entry which is preliminary data.</text>
</comment>
<name>A0A8H7BP53_9FUNG</name>
<feature type="region of interest" description="Disordered" evidence="2">
    <location>
        <begin position="360"/>
        <end position="388"/>
    </location>
</feature>
<feature type="coiled-coil region" evidence="1">
    <location>
        <begin position="136"/>
        <end position="263"/>
    </location>
</feature>
<evidence type="ECO:0000256" key="1">
    <source>
        <dbReference type="SAM" id="Coils"/>
    </source>
</evidence>
<feature type="region of interest" description="Disordered" evidence="2">
    <location>
        <begin position="312"/>
        <end position="333"/>
    </location>
</feature>
<keyword evidence="1" id="KW-0175">Coiled coil</keyword>
<reference evidence="3" key="1">
    <citation type="submission" date="2020-01" db="EMBL/GenBank/DDBJ databases">
        <title>Genome Sequencing of Three Apophysomyces-Like Fungal Strains Confirms a Novel Fungal Genus in the Mucoromycota with divergent Burkholderia-like Endosymbiotic Bacteria.</title>
        <authorList>
            <person name="Stajich J.E."/>
            <person name="Macias A.M."/>
            <person name="Carter-House D."/>
            <person name="Lovett B."/>
            <person name="Kasson L.R."/>
            <person name="Berry K."/>
            <person name="Grigoriev I."/>
            <person name="Chang Y."/>
            <person name="Spatafora J."/>
            <person name="Kasson M.T."/>
        </authorList>
    </citation>
    <scope>NUCLEOTIDE SEQUENCE</scope>
    <source>
        <strain evidence="3">NRRL A-21654</strain>
    </source>
</reference>
<keyword evidence="4" id="KW-1185">Reference proteome</keyword>
<dbReference type="AlphaFoldDB" id="A0A8H7BP53"/>
<evidence type="ECO:0000313" key="3">
    <source>
        <dbReference type="EMBL" id="KAF7723364.1"/>
    </source>
</evidence>
<organism evidence="3 4">
    <name type="scientific">Apophysomyces ossiformis</name>
    <dbReference type="NCBI Taxonomy" id="679940"/>
    <lineage>
        <taxon>Eukaryota</taxon>
        <taxon>Fungi</taxon>
        <taxon>Fungi incertae sedis</taxon>
        <taxon>Mucoromycota</taxon>
        <taxon>Mucoromycotina</taxon>
        <taxon>Mucoromycetes</taxon>
        <taxon>Mucorales</taxon>
        <taxon>Mucorineae</taxon>
        <taxon>Mucoraceae</taxon>
        <taxon>Apophysomyces</taxon>
    </lineage>
</organism>
<accession>A0A8H7BP53</accession>
<protein>
    <submittedName>
        <fullName evidence="3">Uncharacterized protein</fullName>
    </submittedName>
</protein>
<feature type="compositionally biased region" description="Low complexity" evidence="2">
    <location>
        <begin position="373"/>
        <end position="387"/>
    </location>
</feature>
<evidence type="ECO:0000313" key="4">
    <source>
        <dbReference type="Proteomes" id="UP000605846"/>
    </source>
</evidence>
<feature type="compositionally biased region" description="Polar residues" evidence="2">
    <location>
        <begin position="1"/>
        <end position="24"/>
    </location>
</feature>
<sequence length="541" mass="60897">MISSSQRNLTPLTLTDLPKSSISAPASKHSTDPWKGQEPTSPTLSTASFMSSVSWMAEKSASEVVVLLKNAYTVIHLTLAAEIGRSLLDNNRILKSKYENLLDQVRQYQIEANADGGDETSSMRLISNQKAREAIIESLERKNSETQKLLDNAIQANEVMAHTNDRKTRKLEHEISLLRGNLDIAAEKIQELEEARQQLQERCRRSDEREVEQQQTEDKAMLRDLTERLTLLKSENETLMTTKRTVEERLASALRDLSALRKQFEQFEFTRKGYDSLQEAYERQFLHISELNASLEEHRHVLSRLRDRGLWSPTPSSSDYHGDARSTVSSSTLQGQRLLSTAKPSLLGELQHAWNKGLHVPMQPPMMRESRSEISSTSSRRGQSRLRPSTSFAKLRDLASMTEQNLTSFYNAPSEYAMETILATAGITDRSVLQKVARLLEEDEDDSLYDEDEDVDLFGPDRTSSVYGSHDLYPCIPNILSKCSGSPSSSAEQPSQGVIGQIIQSLRSLFRAVFRWCRFAVILAAAVMINLGQGPDAMLEK</sequence>
<gene>
    <name evidence="3" type="ORF">EC973_002063</name>
</gene>